<evidence type="ECO:0000256" key="1">
    <source>
        <dbReference type="ARBA" id="ARBA00006817"/>
    </source>
</evidence>
<evidence type="ECO:0000313" key="3">
    <source>
        <dbReference type="EMBL" id="KKO12582.1"/>
    </source>
</evidence>
<sequence>MDTQDSIVKVVDIQAPVSRVWQALTDYRQFGEWFCVDLNEPFSPGSRSTGLTTYPGYEGHPWLAEIESMEPQTLFSFRWNHEDAENSLPLEQQPTTKVEFRLEDLGEATRLTISETGFSALPESQRAEAIRLNTQGWDIQAQQITDYVVTRRG</sequence>
<dbReference type="EMBL" id="LAZR01000001">
    <property type="protein sequence ID" value="KKO12582.1"/>
    <property type="molecule type" value="Genomic_DNA"/>
</dbReference>
<dbReference type="AlphaFoldDB" id="A0A0F9YJY1"/>
<proteinExistence type="inferred from homology"/>
<reference evidence="3" key="1">
    <citation type="journal article" date="2015" name="Nature">
        <title>Complex archaea that bridge the gap between prokaryotes and eukaryotes.</title>
        <authorList>
            <person name="Spang A."/>
            <person name="Saw J.H."/>
            <person name="Jorgensen S.L."/>
            <person name="Zaremba-Niedzwiedzka K."/>
            <person name="Martijn J."/>
            <person name="Lind A.E."/>
            <person name="van Eijk R."/>
            <person name="Schleper C."/>
            <person name="Guy L."/>
            <person name="Ettema T.J."/>
        </authorList>
    </citation>
    <scope>NUCLEOTIDE SEQUENCE</scope>
</reference>
<evidence type="ECO:0000259" key="2">
    <source>
        <dbReference type="Pfam" id="PF08327"/>
    </source>
</evidence>
<protein>
    <recommendedName>
        <fullName evidence="2">Activator of Hsp90 ATPase homologue 1/2-like C-terminal domain-containing protein</fullName>
    </recommendedName>
</protein>
<accession>A0A0F9YJY1</accession>
<feature type="domain" description="Activator of Hsp90 ATPase homologue 1/2-like C-terminal" evidence="2">
    <location>
        <begin position="15"/>
        <end position="148"/>
    </location>
</feature>
<dbReference type="CDD" id="cd08898">
    <property type="entry name" value="SRPBCC_CalC_Aha1-like_5"/>
    <property type="match status" value="1"/>
</dbReference>
<dbReference type="SUPFAM" id="SSF55961">
    <property type="entry name" value="Bet v1-like"/>
    <property type="match status" value="1"/>
</dbReference>
<name>A0A0F9YJY1_9ZZZZ</name>
<dbReference type="InterPro" id="IPR023393">
    <property type="entry name" value="START-like_dom_sf"/>
</dbReference>
<organism evidence="3">
    <name type="scientific">marine sediment metagenome</name>
    <dbReference type="NCBI Taxonomy" id="412755"/>
    <lineage>
        <taxon>unclassified sequences</taxon>
        <taxon>metagenomes</taxon>
        <taxon>ecological metagenomes</taxon>
    </lineage>
</organism>
<comment type="similarity">
    <text evidence="1">Belongs to the AHA1 family.</text>
</comment>
<dbReference type="Pfam" id="PF08327">
    <property type="entry name" value="AHSA1"/>
    <property type="match status" value="1"/>
</dbReference>
<comment type="caution">
    <text evidence="3">The sequence shown here is derived from an EMBL/GenBank/DDBJ whole genome shotgun (WGS) entry which is preliminary data.</text>
</comment>
<dbReference type="Gene3D" id="3.30.530.20">
    <property type="match status" value="1"/>
</dbReference>
<gene>
    <name evidence="3" type="ORF">LCGC14_0005970</name>
</gene>
<dbReference type="InterPro" id="IPR013538">
    <property type="entry name" value="ASHA1/2-like_C"/>
</dbReference>